<accession>A0A6A6IXW2</accession>
<dbReference type="EMBL" id="ML987190">
    <property type="protein sequence ID" value="KAF2254867.1"/>
    <property type="molecule type" value="Genomic_DNA"/>
</dbReference>
<keyword evidence="2" id="KW-1185">Reference proteome</keyword>
<dbReference type="OrthoDB" id="5412996at2759"/>
<dbReference type="PANTHER" id="PTHR21310:SF37">
    <property type="entry name" value="AMINOGLYCOSIDE PHOSPHOTRANSFERASE DOMAIN-CONTAINING PROTEIN"/>
    <property type="match status" value="1"/>
</dbReference>
<dbReference type="GeneID" id="54581226"/>
<name>A0A6A6IXW2_9PLEO</name>
<dbReference type="PANTHER" id="PTHR21310">
    <property type="entry name" value="AMINOGLYCOSIDE PHOSPHOTRANSFERASE-RELATED-RELATED"/>
    <property type="match status" value="1"/>
</dbReference>
<dbReference type="InterPro" id="IPR011009">
    <property type="entry name" value="Kinase-like_dom_sf"/>
</dbReference>
<dbReference type="Proteomes" id="UP000800094">
    <property type="component" value="Unassembled WGS sequence"/>
</dbReference>
<evidence type="ECO:0000313" key="2">
    <source>
        <dbReference type="Proteomes" id="UP000800094"/>
    </source>
</evidence>
<dbReference type="RefSeq" id="XP_033689871.1">
    <property type="nucleotide sequence ID" value="XM_033827896.1"/>
</dbReference>
<sequence length="259" mass="29471">MANRAELSTTTVAPLIGATLVRFPVPGRVIDCDEKLRQEVAVMRLVREKTKIPVPTVHAWGLLNDLGLGPFIIMDYIRDGESLGNLWQKAPEKRTLRTNISKRDLRIYNQTGFRLICDNFRYGNMIVNNASDLKIIALLITKPILWEAPDSLQFQRYMACLKLFLSELELEESRRTKGHNRLSNLMRKSLSDGRFWFHELVYSGFTAADNPAWKAICEMLPDISDLASSPRPELVLERDVEAARTRHCLCKAGPGKCRS</sequence>
<reference evidence="1" key="1">
    <citation type="journal article" date="2020" name="Stud. Mycol.">
        <title>101 Dothideomycetes genomes: a test case for predicting lifestyles and emergence of pathogens.</title>
        <authorList>
            <person name="Haridas S."/>
            <person name="Albert R."/>
            <person name="Binder M."/>
            <person name="Bloem J."/>
            <person name="Labutti K."/>
            <person name="Salamov A."/>
            <person name="Andreopoulos B."/>
            <person name="Baker S."/>
            <person name="Barry K."/>
            <person name="Bills G."/>
            <person name="Bluhm B."/>
            <person name="Cannon C."/>
            <person name="Castanera R."/>
            <person name="Culley D."/>
            <person name="Daum C."/>
            <person name="Ezra D."/>
            <person name="Gonzalez J."/>
            <person name="Henrissat B."/>
            <person name="Kuo A."/>
            <person name="Liang C."/>
            <person name="Lipzen A."/>
            <person name="Lutzoni F."/>
            <person name="Magnuson J."/>
            <person name="Mondo S."/>
            <person name="Nolan M."/>
            <person name="Ohm R."/>
            <person name="Pangilinan J."/>
            <person name="Park H.-J."/>
            <person name="Ramirez L."/>
            <person name="Alfaro M."/>
            <person name="Sun H."/>
            <person name="Tritt A."/>
            <person name="Yoshinaga Y."/>
            <person name="Zwiers L.-H."/>
            <person name="Turgeon B."/>
            <person name="Goodwin S."/>
            <person name="Spatafora J."/>
            <person name="Crous P."/>
            <person name="Grigoriev I."/>
        </authorList>
    </citation>
    <scope>NUCLEOTIDE SEQUENCE</scope>
    <source>
        <strain evidence="1">CBS 122368</strain>
    </source>
</reference>
<dbReference type="AlphaFoldDB" id="A0A6A6IXW2"/>
<gene>
    <name evidence="1" type="ORF">BU26DRAFT_514694</name>
</gene>
<evidence type="ECO:0000313" key="1">
    <source>
        <dbReference type="EMBL" id="KAF2254867.1"/>
    </source>
</evidence>
<proteinExistence type="predicted"/>
<dbReference type="InterPro" id="IPR051678">
    <property type="entry name" value="AGP_Transferase"/>
</dbReference>
<evidence type="ECO:0008006" key="3">
    <source>
        <dbReference type="Google" id="ProtNLM"/>
    </source>
</evidence>
<protein>
    <recommendedName>
        <fullName evidence="3">Aminoglycoside phosphotransferase domain-containing protein</fullName>
    </recommendedName>
</protein>
<organism evidence="1 2">
    <name type="scientific">Trematosphaeria pertusa</name>
    <dbReference type="NCBI Taxonomy" id="390896"/>
    <lineage>
        <taxon>Eukaryota</taxon>
        <taxon>Fungi</taxon>
        <taxon>Dikarya</taxon>
        <taxon>Ascomycota</taxon>
        <taxon>Pezizomycotina</taxon>
        <taxon>Dothideomycetes</taxon>
        <taxon>Pleosporomycetidae</taxon>
        <taxon>Pleosporales</taxon>
        <taxon>Massarineae</taxon>
        <taxon>Trematosphaeriaceae</taxon>
        <taxon>Trematosphaeria</taxon>
    </lineage>
</organism>
<dbReference type="SUPFAM" id="SSF56112">
    <property type="entry name" value="Protein kinase-like (PK-like)"/>
    <property type="match status" value="1"/>
</dbReference>